<dbReference type="InterPro" id="IPR000760">
    <property type="entry name" value="Inositol_monophosphatase-like"/>
</dbReference>
<dbReference type="SUPFAM" id="SSF56655">
    <property type="entry name" value="Carbohydrate phosphatase"/>
    <property type="match status" value="1"/>
</dbReference>
<name>A0A1F7XY21_9BACT</name>
<dbReference type="EMBL" id="MGGE01000057">
    <property type="protein sequence ID" value="OGM19954.1"/>
    <property type="molecule type" value="Genomic_DNA"/>
</dbReference>
<feature type="binding site" evidence="1">
    <location>
        <position position="96"/>
    </location>
    <ligand>
        <name>Mg(2+)</name>
        <dbReference type="ChEBI" id="CHEBI:18420"/>
        <label>1</label>
        <note>catalytic</note>
    </ligand>
</feature>
<dbReference type="Gene3D" id="3.40.190.80">
    <property type="match status" value="1"/>
</dbReference>
<feature type="binding site" evidence="1">
    <location>
        <position position="78"/>
    </location>
    <ligand>
        <name>Mg(2+)</name>
        <dbReference type="ChEBI" id="CHEBI:18420"/>
        <label>1</label>
        <note>catalytic</note>
    </ligand>
</feature>
<accession>A0A1F7XY21</accession>
<dbReference type="GO" id="GO:0046872">
    <property type="term" value="F:metal ion binding"/>
    <property type="evidence" value="ECO:0007669"/>
    <property type="project" value="UniProtKB-KW"/>
</dbReference>
<gene>
    <name evidence="2" type="ORF">A2714_02905</name>
</gene>
<dbReference type="Gene3D" id="3.30.540.10">
    <property type="entry name" value="Fructose-1,6-Bisphosphatase, subunit A, domain 1"/>
    <property type="match status" value="1"/>
</dbReference>
<keyword evidence="1" id="KW-0460">Magnesium</keyword>
<dbReference type="AlphaFoldDB" id="A0A1F7XY21"/>
<evidence type="ECO:0000256" key="1">
    <source>
        <dbReference type="PIRSR" id="PIRSR600760-2"/>
    </source>
</evidence>
<feature type="binding site" evidence="1">
    <location>
        <position position="98"/>
    </location>
    <ligand>
        <name>Mg(2+)</name>
        <dbReference type="ChEBI" id="CHEBI:18420"/>
        <label>1</label>
        <note>catalytic</note>
    </ligand>
</feature>
<dbReference type="Pfam" id="PF00459">
    <property type="entry name" value="Inositol_P"/>
    <property type="match status" value="1"/>
</dbReference>
<feature type="binding site" evidence="1">
    <location>
        <position position="99"/>
    </location>
    <ligand>
        <name>Mg(2+)</name>
        <dbReference type="ChEBI" id="CHEBI:18420"/>
        <label>1</label>
        <note>catalytic</note>
    </ligand>
</feature>
<evidence type="ECO:0008006" key="4">
    <source>
        <dbReference type="Google" id="ProtNLM"/>
    </source>
</evidence>
<evidence type="ECO:0000313" key="2">
    <source>
        <dbReference type="EMBL" id="OGM19954.1"/>
    </source>
</evidence>
<protein>
    <recommendedName>
        <fullName evidence="4">Inositol monophosphatase</fullName>
    </recommendedName>
</protein>
<sequence length="287" mass="32021">MPKDNQIKIKELETIFLPIILAAFRKIYEHKAVIGILGLDGIRKNQFGETTLRMDFEAEEIVLESLRKFSIPTLVHSEEHGKVKLNGTPSFLATIDGLDGSSAYKKNFRQARCGTMFSLFSNTKPMYEDSLISISSDFSNGNIYWALKGKGAFKQIGKEALPIKTTDKKALNENTFIYVDEGVEVNKEYFSKRITNFNIHHALSSAVHWIDLASGKADIVAECTRKGNLEISCAYRLIREAGGVIVTMDKEDIGSKQFLSFGQNEHIPLVGAASKNLALSFLKYIKG</sequence>
<comment type="caution">
    <text evidence="2">The sequence shown here is derived from an EMBL/GenBank/DDBJ whole genome shotgun (WGS) entry which is preliminary data.</text>
</comment>
<reference evidence="2 3" key="1">
    <citation type="journal article" date="2016" name="Nat. Commun.">
        <title>Thousands of microbial genomes shed light on interconnected biogeochemical processes in an aquifer system.</title>
        <authorList>
            <person name="Anantharaman K."/>
            <person name="Brown C.T."/>
            <person name="Hug L.A."/>
            <person name="Sharon I."/>
            <person name="Castelle C.J."/>
            <person name="Probst A.J."/>
            <person name="Thomas B.C."/>
            <person name="Singh A."/>
            <person name="Wilkins M.J."/>
            <person name="Karaoz U."/>
            <person name="Brodie E.L."/>
            <person name="Williams K.H."/>
            <person name="Hubbard S.S."/>
            <person name="Banfield J.F."/>
        </authorList>
    </citation>
    <scope>NUCLEOTIDE SEQUENCE [LARGE SCALE GENOMIC DNA]</scope>
</reference>
<organism evidence="2 3">
    <name type="scientific">Candidatus Woesebacteria bacterium RIFCSPHIGHO2_01_FULL_38_9</name>
    <dbReference type="NCBI Taxonomy" id="1802492"/>
    <lineage>
        <taxon>Bacteria</taxon>
        <taxon>Candidatus Woeseibacteriota</taxon>
    </lineage>
</organism>
<dbReference type="Proteomes" id="UP000178419">
    <property type="component" value="Unassembled WGS sequence"/>
</dbReference>
<keyword evidence="1" id="KW-0479">Metal-binding</keyword>
<proteinExistence type="predicted"/>
<evidence type="ECO:0000313" key="3">
    <source>
        <dbReference type="Proteomes" id="UP000178419"/>
    </source>
</evidence>
<comment type="cofactor">
    <cofactor evidence="1">
        <name>Mg(2+)</name>
        <dbReference type="ChEBI" id="CHEBI:18420"/>
    </cofactor>
</comment>